<dbReference type="InterPro" id="IPR002867">
    <property type="entry name" value="IBR_dom"/>
</dbReference>
<sequence length="674" mass="77891">MARDRDGRESSSRYYYDQNSPDEREHRHRRRHRHRDYDHQDEDYAAAKRERRERRRAEEARREAELDLDDIRTRRESYYARPESDRHYHRDDHRRMAQEPRAREKTKSRSSHKEGGRDSTLRRRRKQEREPSLDGRAEDYVYGRPESGMVEEVTVRRSNRRRSDEGGSSSRTAYTPLSGSRSASTRKEEPARLGRTLSAREPPRGYATRPSVRRTNTTKQPVIATTTAAPIARTQSLSVKDTARRSSLLASFFRPPPRTPTQASHKEIPRVECLICMTDDLPASKTAKLGCGHRMCHSCLKRQFTLSVSDPQHMPPTCCSSEHIPLRYVERLFDDKFKKLWNKKYQEYTTANRLYCPAKNCGEWIKPSKIRMDLTYGMRYARCGRCNTKVCVLCNSRFHTRRECPKDEETNRLVEMAKEQGWQRCYNCKAVVELKEGCNHMTCRCTAQFCMVCAAPWKTCNCPWFNYNHIDDGDRLNDMQIPYTAREDMIEVIEYPSDPAPVPLRRTSTRTRHRQDRDRQLDRADEALAAHLQAQLRLNNPTASDLHRDDANVQVYGVGNSGGHHMNDSYAVRPLANPTPRTANRAAPRMPAPRASFFGRRLVREPARHVPAPSAHSAKASTMAGLSRDGTKRGANRVGTWLNHVEVDDEAIHTAPRDVEVDDWRVEGSMVGID</sequence>
<feature type="compositionally biased region" description="Polar residues" evidence="9">
    <location>
        <begin position="172"/>
        <end position="183"/>
    </location>
</feature>
<dbReference type="PANTHER" id="PTHR11685">
    <property type="entry name" value="RBR FAMILY RING FINGER AND IBR DOMAIN-CONTAINING"/>
    <property type="match status" value="1"/>
</dbReference>
<dbReference type="GO" id="GO:0016567">
    <property type="term" value="P:protein ubiquitination"/>
    <property type="evidence" value="ECO:0007669"/>
    <property type="project" value="InterPro"/>
</dbReference>
<feature type="region of interest" description="Disordered" evidence="9">
    <location>
        <begin position="608"/>
        <end position="632"/>
    </location>
</feature>
<dbReference type="AlphaFoldDB" id="A0A9W4UNM9"/>
<feature type="domain" description="RING-type" evidence="10">
    <location>
        <begin position="269"/>
        <end position="473"/>
    </location>
</feature>
<proteinExistence type="predicted"/>
<dbReference type="PROSITE" id="PS51873">
    <property type="entry name" value="TRIAD"/>
    <property type="match status" value="1"/>
</dbReference>
<dbReference type="GO" id="GO:0008270">
    <property type="term" value="F:zinc ion binding"/>
    <property type="evidence" value="ECO:0007669"/>
    <property type="project" value="UniProtKB-KW"/>
</dbReference>
<dbReference type="PROSITE" id="PS00518">
    <property type="entry name" value="ZF_RING_1"/>
    <property type="match status" value="1"/>
</dbReference>
<feature type="compositionally biased region" description="Basic and acidic residues" evidence="9">
    <location>
        <begin position="45"/>
        <end position="141"/>
    </location>
</feature>
<feature type="region of interest" description="Disordered" evidence="9">
    <location>
        <begin position="1"/>
        <end position="216"/>
    </location>
</feature>
<evidence type="ECO:0000256" key="6">
    <source>
        <dbReference type="ARBA" id="ARBA00022771"/>
    </source>
</evidence>
<protein>
    <recommendedName>
        <fullName evidence="2">RBR-type E3 ubiquitin transferase</fullName>
        <ecNumber evidence="2">2.3.2.31</ecNumber>
    </recommendedName>
</protein>
<comment type="caution">
    <text evidence="11">The sequence shown here is derived from an EMBL/GenBank/DDBJ whole genome shotgun (WGS) entry which is preliminary data.</text>
</comment>
<gene>
    <name evidence="11" type="ORF">PDIGIT_LOCUS13211</name>
</gene>
<evidence type="ECO:0000313" key="12">
    <source>
        <dbReference type="Proteomes" id="UP001152607"/>
    </source>
</evidence>
<evidence type="ECO:0000256" key="5">
    <source>
        <dbReference type="ARBA" id="ARBA00022737"/>
    </source>
</evidence>
<evidence type="ECO:0000256" key="3">
    <source>
        <dbReference type="ARBA" id="ARBA00022679"/>
    </source>
</evidence>
<dbReference type="CDD" id="cd22584">
    <property type="entry name" value="Rcat_RBR_unk"/>
    <property type="match status" value="1"/>
</dbReference>
<dbReference type="InterPro" id="IPR013083">
    <property type="entry name" value="Znf_RING/FYVE/PHD"/>
</dbReference>
<dbReference type="Pfam" id="PF01485">
    <property type="entry name" value="IBR"/>
    <property type="match status" value="2"/>
</dbReference>
<dbReference type="InterPro" id="IPR017907">
    <property type="entry name" value="Znf_RING_CS"/>
</dbReference>
<keyword evidence="6" id="KW-0863">Zinc-finger</keyword>
<feature type="region of interest" description="Disordered" evidence="9">
    <location>
        <begin position="497"/>
        <end position="520"/>
    </location>
</feature>
<dbReference type="GO" id="GO:0061630">
    <property type="term" value="F:ubiquitin protein ligase activity"/>
    <property type="evidence" value="ECO:0007669"/>
    <property type="project" value="UniProtKB-EC"/>
</dbReference>
<keyword evidence="3" id="KW-0808">Transferase</keyword>
<dbReference type="Gene3D" id="1.20.120.1750">
    <property type="match status" value="1"/>
</dbReference>
<evidence type="ECO:0000256" key="7">
    <source>
        <dbReference type="ARBA" id="ARBA00022786"/>
    </source>
</evidence>
<dbReference type="Gene3D" id="3.30.40.10">
    <property type="entry name" value="Zinc/RING finger domain, C3HC4 (zinc finger)"/>
    <property type="match status" value="1"/>
</dbReference>
<keyword evidence="7" id="KW-0833">Ubl conjugation pathway</keyword>
<accession>A0A9W4UNM9</accession>
<dbReference type="EMBL" id="CAOQHR010000010">
    <property type="protein sequence ID" value="CAI6340043.1"/>
    <property type="molecule type" value="Genomic_DNA"/>
</dbReference>
<reference evidence="11" key="1">
    <citation type="submission" date="2023-01" db="EMBL/GenBank/DDBJ databases">
        <authorList>
            <person name="Van Ghelder C."/>
            <person name="Rancurel C."/>
        </authorList>
    </citation>
    <scope>NUCLEOTIDE SEQUENCE</scope>
    <source>
        <strain evidence="11">CNCM I-4278</strain>
    </source>
</reference>
<keyword evidence="8" id="KW-0862">Zinc</keyword>
<feature type="compositionally biased region" description="Basic and acidic residues" evidence="9">
    <location>
        <begin position="1"/>
        <end position="11"/>
    </location>
</feature>
<keyword evidence="12" id="KW-1185">Reference proteome</keyword>
<dbReference type="SUPFAM" id="SSF57850">
    <property type="entry name" value="RING/U-box"/>
    <property type="match status" value="2"/>
</dbReference>
<evidence type="ECO:0000259" key="10">
    <source>
        <dbReference type="PROSITE" id="PS51873"/>
    </source>
</evidence>
<keyword evidence="5" id="KW-0677">Repeat</keyword>
<evidence type="ECO:0000256" key="1">
    <source>
        <dbReference type="ARBA" id="ARBA00001798"/>
    </source>
</evidence>
<evidence type="ECO:0000313" key="11">
    <source>
        <dbReference type="EMBL" id="CAI6340043.1"/>
    </source>
</evidence>
<evidence type="ECO:0000256" key="4">
    <source>
        <dbReference type="ARBA" id="ARBA00022723"/>
    </source>
</evidence>
<dbReference type="OrthoDB" id="9977870at2759"/>
<comment type="catalytic activity">
    <reaction evidence="1">
        <text>[E2 ubiquitin-conjugating enzyme]-S-ubiquitinyl-L-cysteine + [acceptor protein]-L-lysine = [E2 ubiquitin-conjugating enzyme]-L-cysteine + [acceptor protein]-N(6)-ubiquitinyl-L-lysine.</text>
        <dbReference type="EC" id="2.3.2.31"/>
    </reaction>
</comment>
<dbReference type="InterPro" id="IPR031127">
    <property type="entry name" value="E3_UB_ligase_RBR"/>
</dbReference>
<evidence type="ECO:0000256" key="2">
    <source>
        <dbReference type="ARBA" id="ARBA00012251"/>
    </source>
</evidence>
<evidence type="ECO:0000256" key="8">
    <source>
        <dbReference type="ARBA" id="ARBA00022833"/>
    </source>
</evidence>
<keyword evidence="4" id="KW-0479">Metal-binding</keyword>
<dbReference type="InterPro" id="IPR044066">
    <property type="entry name" value="TRIAD_supradom"/>
</dbReference>
<dbReference type="EC" id="2.3.2.31" evidence="2"/>
<organism evidence="11 12">
    <name type="scientific">Periconia digitata</name>
    <dbReference type="NCBI Taxonomy" id="1303443"/>
    <lineage>
        <taxon>Eukaryota</taxon>
        <taxon>Fungi</taxon>
        <taxon>Dikarya</taxon>
        <taxon>Ascomycota</taxon>
        <taxon>Pezizomycotina</taxon>
        <taxon>Dothideomycetes</taxon>
        <taxon>Pleosporomycetidae</taxon>
        <taxon>Pleosporales</taxon>
        <taxon>Massarineae</taxon>
        <taxon>Periconiaceae</taxon>
        <taxon>Periconia</taxon>
    </lineage>
</organism>
<name>A0A9W4UNM9_9PLEO</name>
<dbReference type="CDD" id="cd20335">
    <property type="entry name" value="BRcat_RBR"/>
    <property type="match status" value="1"/>
</dbReference>
<dbReference type="Proteomes" id="UP001152607">
    <property type="component" value="Unassembled WGS sequence"/>
</dbReference>
<evidence type="ECO:0000256" key="9">
    <source>
        <dbReference type="SAM" id="MobiDB-lite"/>
    </source>
</evidence>